<dbReference type="OrthoDB" id="6397760at2"/>
<dbReference type="Pfam" id="PF03572">
    <property type="entry name" value="Peptidase_S41"/>
    <property type="match status" value="1"/>
</dbReference>
<dbReference type="GO" id="GO:0008236">
    <property type="term" value="F:serine-type peptidase activity"/>
    <property type="evidence" value="ECO:0007669"/>
    <property type="project" value="InterPro"/>
</dbReference>
<gene>
    <name evidence="2" type="ORF">FHX34_106259</name>
</gene>
<feature type="domain" description="Tail specific protease" evidence="1">
    <location>
        <begin position="71"/>
        <end position="284"/>
    </location>
</feature>
<dbReference type="SUPFAM" id="SSF52096">
    <property type="entry name" value="ClpP/crotonase"/>
    <property type="match status" value="1"/>
</dbReference>
<accession>A0A561VIU6</accession>
<dbReference type="Pfam" id="PF11918">
    <property type="entry name" value="Peptidase_S41_N"/>
    <property type="match status" value="1"/>
</dbReference>
<keyword evidence="3" id="KW-1185">Reference proteome</keyword>
<protein>
    <submittedName>
        <fullName evidence="2">Peptidase S41-like protein</fullName>
    </submittedName>
</protein>
<proteinExistence type="predicted"/>
<evidence type="ECO:0000259" key="1">
    <source>
        <dbReference type="SMART" id="SM00245"/>
    </source>
</evidence>
<name>A0A561VIU6_ACTTI</name>
<dbReference type="SMART" id="SM00245">
    <property type="entry name" value="TSPc"/>
    <property type="match status" value="1"/>
</dbReference>
<dbReference type="GO" id="GO:0006508">
    <property type="term" value="P:proteolysis"/>
    <property type="evidence" value="ECO:0007669"/>
    <property type="project" value="InterPro"/>
</dbReference>
<dbReference type="PANTHER" id="PTHR11261">
    <property type="entry name" value="INTERPHOTORECEPTOR RETINOID-BINDING PROTEIN"/>
    <property type="match status" value="1"/>
</dbReference>
<dbReference type="InterPro" id="IPR005151">
    <property type="entry name" value="Tail-specific_protease"/>
</dbReference>
<dbReference type="Gene3D" id="3.30.750.44">
    <property type="match status" value="1"/>
</dbReference>
<dbReference type="Gene3D" id="3.90.226.10">
    <property type="entry name" value="2-enoyl-CoA Hydratase, Chain A, domain 1"/>
    <property type="match status" value="1"/>
</dbReference>
<organism evidence="2 3">
    <name type="scientific">Actinoplanes teichomyceticus</name>
    <dbReference type="NCBI Taxonomy" id="1867"/>
    <lineage>
        <taxon>Bacteria</taxon>
        <taxon>Bacillati</taxon>
        <taxon>Actinomycetota</taxon>
        <taxon>Actinomycetes</taxon>
        <taxon>Micromonosporales</taxon>
        <taxon>Micromonosporaceae</taxon>
        <taxon>Actinoplanes</taxon>
    </lineage>
</organism>
<dbReference type="InterPro" id="IPR029045">
    <property type="entry name" value="ClpP/crotonase-like_dom_sf"/>
</dbReference>
<sequence>MRQDEITAVVKQVVDLLAEKYVFPDVGHRAGAVLTAALASGRYPDGVAAPALAALVTEDLQSVNGDLHLRLLFSEEPLRDDHGDDAADLAAAAGWAARTGGGIERVERLDGNIGLITINPLLFPPTLAGEPIAAAMTLVAGSSALVLDVRGCRGGSPDTVALLCSYLFGPEPVHLNNIQSRAGDSTRQMWTLPYLGGPRYGPDRPVAVLTSATTFSGAEELAFDLQERQRATIVGEVTRGGAHPRDGFAVHPHLEVTIPVARSVSPISGTNWEGVGVRPDLAAPAEQALDRAVRHLRTLLGE</sequence>
<dbReference type="PANTHER" id="PTHR11261:SF3">
    <property type="entry name" value="RETINOL-BINDING PROTEIN 3"/>
    <property type="match status" value="1"/>
</dbReference>
<dbReference type="RefSeq" id="WP_122978108.1">
    <property type="nucleotide sequence ID" value="NZ_BOMX01000141.1"/>
</dbReference>
<dbReference type="Proteomes" id="UP000320239">
    <property type="component" value="Unassembled WGS sequence"/>
</dbReference>
<dbReference type="AlphaFoldDB" id="A0A561VIU6"/>
<comment type="caution">
    <text evidence="2">The sequence shown here is derived from an EMBL/GenBank/DDBJ whole genome shotgun (WGS) entry which is preliminary data.</text>
</comment>
<evidence type="ECO:0000313" key="2">
    <source>
        <dbReference type="EMBL" id="TWG11529.1"/>
    </source>
</evidence>
<reference evidence="2 3" key="1">
    <citation type="submission" date="2019-06" db="EMBL/GenBank/DDBJ databases">
        <title>Sequencing the genomes of 1000 actinobacteria strains.</title>
        <authorList>
            <person name="Klenk H.-P."/>
        </authorList>
    </citation>
    <scope>NUCLEOTIDE SEQUENCE [LARGE SCALE GENOMIC DNA]</scope>
    <source>
        <strain evidence="2 3">DSM 43866</strain>
    </source>
</reference>
<evidence type="ECO:0000313" key="3">
    <source>
        <dbReference type="Proteomes" id="UP000320239"/>
    </source>
</evidence>
<dbReference type="CDD" id="cd07563">
    <property type="entry name" value="Peptidase_S41_IRBP"/>
    <property type="match status" value="1"/>
</dbReference>
<dbReference type="EMBL" id="VIWY01000006">
    <property type="protein sequence ID" value="TWG11529.1"/>
    <property type="molecule type" value="Genomic_DNA"/>
</dbReference>